<keyword evidence="3" id="KW-1185">Reference proteome</keyword>
<dbReference type="SUPFAM" id="SSF89796">
    <property type="entry name" value="CoA-transferase family III (CaiB/BaiF)"/>
    <property type="match status" value="2"/>
</dbReference>
<dbReference type="Pfam" id="PF02515">
    <property type="entry name" value="CoA_transf_3"/>
    <property type="match status" value="1"/>
</dbReference>
<evidence type="ECO:0000313" key="2">
    <source>
        <dbReference type="EMBL" id="SAL96750.1"/>
    </source>
</evidence>
<dbReference type="InParanoid" id="A0A168LGQ5"/>
<dbReference type="GO" id="GO:0003824">
    <property type="term" value="F:catalytic activity"/>
    <property type="evidence" value="ECO:0007669"/>
    <property type="project" value="InterPro"/>
</dbReference>
<proteinExistence type="inferred from homology"/>
<accession>A0A168LGQ5</accession>
<dbReference type="STRING" id="4829.A0A168LGQ5"/>
<name>A0A168LGQ5_ABSGL</name>
<dbReference type="PANTHER" id="PTHR48229:SF1">
    <property type="entry name" value="ALPHA METHYLACYL-COA RACEMASE-RELATED"/>
    <property type="match status" value="1"/>
</dbReference>
<dbReference type="PANTHER" id="PTHR48229">
    <property type="entry name" value="CAIB/BAIF FAMILY ENZYME (AFU_ORTHOLOGUE AFUA_1G05360)-RELATED"/>
    <property type="match status" value="1"/>
</dbReference>
<gene>
    <name evidence="2" type="primary">ABSGL_02166.1 scaffold 2596</name>
</gene>
<protein>
    <submittedName>
        <fullName evidence="2">Uncharacterized protein</fullName>
    </submittedName>
</protein>
<evidence type="ECO:0000256" key="1">
    <source>
        <dbReference type="ARBA" id="ARBA00008383"/>
    </source>
</evidence>
<dbReference type="InterPro" id="IPR052985">
    <property type="entry name" value="CoA-trans_III_biosynth/detox"/>
</dbReference>
<reference evidence="2" key="1">
    <citation type="submission" date="2016-04" db="EMBL/GenBank/DDBJ databases">
        <authorList>
            <person name="Evans L.H."/>
            <person name="Alamgir A."/>
            <person name="Owens N."/>
            <person name="Weber N.D."/>
            <person name="Virtaneva K."/>
            <person name="Barbian K."/>
            <person name="Babar A."/>
            <person name="Rosenke K."/>
        </authorList>
    </citation>
    <scope>NUCLEOTIDE SEQUENCE [LARGE SCALE GENOMIC DNA]</scope>
    <source>
        <strain evidence="2">CBS 101.48</strain>
    </source>
</reference>
<dbReference type="AlphaFoldDB" id="A0A168LGQ5"/>
<evidence type="ECO:0000313" key="3">
    <source>
        <dbReference type="Proteomes" id="UP000078561"/>
    </source>
</evidence>
<dbReference type="EMBL" id="LT551165">
    <property type="protein sequence ID" value="SAL96750.1"/>
    <property type="molecule type" value="Genomic_DNA"/>
</dbReference>
<dbReference type="OMA" id="SENCYGP"/>
<comment type="similarity">
    <text evidence="1">Belongs to the CoA-transferase III family.</text>
</comment>
<dbReference type="InterPro" id="IPR023606">
    <property type="entry name" value="CoA-Trfase_III_dom_1_sf"/>
</dbReference>
<dbReference type="OrthoDB" id="2308815at2759"/>
<sequence length="548" mass="59890">MTFTSVSDDARDILKLLIDENPQLKLDEATVNAQVEFSGSSLPNLPGSIKSGAVTAAAFAVWGALADQIGQLRYKTAANKIRIDTDHAGYFLAMVFLFRANGHSLLKDPRPLLGLVPRLWDERATSSPLAATVTNAFATKDGRYYQLHGGLNPDLVLQTLGLGGSSATTLTEARELIAARIKESTAEELEALMIDHKHSGNICYSPEEWLATDMGQALANCPLYYNKQFAPGPPIAFPPSTNNTRILEGIKVIEFARIIAGPTIGYLLASLGAQVIKINASHLNDLTELQFTLTTGKRTVGLNAKDPQERLELEKLVGQADVFINGYRPGALERLGFGKEDVQVLVKRYQGPDASVVYADESCYGIEGPYQERSGWEQTSDAASGVSYIFGHSIDLPRPRIPVVPVTDHLTGLVGATSILCALRDRAVSGGAYHVVASLTRSNMFQLSPKVGYLSQDVMDKAQALYQWPRYEATMDIAETIRSIILQWQRVHPHHLDFDHPDSFTTHFDHSGFGVPVDLLAPVVKIDGYPSGWRSPPRPFAFDAPSFD</sequence>
<dbReference type="InterPro" id="IPR003673">
    <property type="entry name" value="CoA-Trfase_fam_III"/>
</dbReference>
<dbReference type="Gene3D" id="3.40.50.10540">
    <property type="entry name" value="Crotonobetainyl-coa:carnitine coa-transferase, domain 1"/>
    <property type="match status" value="1"/>
</dbReference>
<dbReference type="Proteomes" id="UP000078561">
    <property type="component" value="Unassembled WGS sequence"/>
</dbReference>
<organism evidence="2">
    <name type="scientific">Absidia glauca</name>
    <name type="common">Pin mould</name>
    <dbReference type="NCBI Taxonomy" id="4829"/>
    <lineage>
        <taxon>Eukaryota</taxon>
        <taxon>Fungi</taxon>
        <taxon>Fungi incertae sedis</taxon>
        <taxon>Mucoromycota</taxon>
        <taxon>Mucoromycotina</taxon>
        <taxon>Mucoromycetes</taxon>
        <taxon>Mucorales</taxon>
        <taxon>Cunninghamellaceae</taxon>
        <taxon>Absidia</taxon>
    </lineage>
</organism>